<evidence type="ECO:0000256" key="1">
    <source>
        <dbReference type="SAM" id="Phobius"/>
    </source>
</evidence>
<keyword evidence="1" id="KW-1133">Transmembrane helix</keyword>
<keyword evidence="1" id="KW-0472">Membrane</keyword>
<feature type="transmembrane region" description="Helical" evidence="1">
    <location>
        <begin position="20"/>
        <end position="39"/>
    </location>
</feature>
<keyword evidence="1" id="KW-0812">Transmembrane</keyword>
<dbReference type="AlphaFoldDB" id="A0A251SA68"/>
<sequence>MGLQVSPRTLLFFFSSKNSTFNSLLVISFIKLGTTYFAYKRYRVENSLTLLEILLEK</sequence>
<dbReference type="InParanoid" id="A0A251SA68"/>
<dbReference type="EMBL" id="CM007904">
    <property type="protein sequence ID" value="OTF95442.1"/>
    <property type="molecule type" value="Genomic_DNA"/>
</dbReference>
<organism evidence="2 3">
    <name type="scientific">Helianthus annuus</name>
    <name type="common">Common sunflower</name>
    <dbReference type="NCBI Taxonomy" id="4232"/>
    <lineage>
        <taxon>Eukaryota</taxon>
        <taxon>Viridiplantae</taxon>
        <taxon>Streptophyta</taxon>
        <taxon>Embryophyta</taxon>
        <taxon>Tracheophyta</taxon>
        <taxon>Spermatophyta</taxon>
        <taxon>Magnoliopsida</taxon>
        <taxon>eudicotyledons</taxon>
        <taxon>Gunneridae</taxon>
        <taxon>Pentapetalae</taxon>
        <taxon>asterids</taxon>
        <taxon>campanulids</taxon>
        <taxon>Asterales</taxon>
        <taxon>Asteraceae</taxon>
        <taxon>Asteroideae</taxon>
        <taxon>Heliantheae alliance</taxon>
        <taxon>Heliantheae</taxon>
        <taxon>Helianthus</taxon>
    </lineage>
</organism>
<proteinExistence type="predicted"/>
<keyword evidence="3" id="KW-1185">Reference proteome</keyword>
<reference evidence="3" key="1">
    <citation type="journal article" date="2017" name="Nature">
        <title>The sunflower genome provides insights into oil metabolism, flowering and Asterid evolution.</title>
        <authorList>
            <person name="Badouin H."/>
            <person name="Gouzy J."/>
            <person name="Grassa C.J."/>
            <person name="Murat F."/>
            <person name="Staton S.E."/>
            <person name="Cottret L."/>
            <person name="Lelandais-Briere C."/>
            <person name="Owens G.L."/>
            <person name="Carrere S."/>
            <person name="Mayjonade B."/>
            <person name="Legrand L."/>
            <person name="Gill N."/>
            <person name="Kane N.C."/>
            <person name="Bowers J.E."/>
            <person name="Hubner S."/>
            <person name="Bellec A."/>
            <person name="Berard A."/>
            <person name="Berges H."/>
            <person name="Blanchet N."/>
            <person name="Boniface M.C."/>
            <person name="Brunel D."/>
            <person name="Catrice O."/>
            <person name="Chaidir N."/>
            <person name="Claudel C."/>
            <person name="Donnadieu C."/>
            <person name="Faraut T."/>
            <person name="Fievet G."/>
            <person name="Helmstetter N."/>
            <person name="King M."/>
            <person name="Knapp S.J."/>
            <person name="Lai Z."/>
            <person name="Le Paslier M.C."/>
            <person name="Lippi Y."/>
            <person name="Lorenzon L."/>
            <person name="Mandel J.R."/>
            <person name="Marage G."/>
            <person name="Marchand G."/>
            <person name="Marquand E."/>
            <person name="Bret-Mestries E."/>
            <person name="Morien E."/>
            <person name="Nambeesan S."/>
            <person name="Nguyen T."/>
            <person name="Pegot-Espagnet P."/>
            <person name="Pouilly N."/>
            <person name="Raftis F."/>
            <person name="Sallet E."/>
            <person name="Schiex T."/>
            <person name="Thomas J."/>
            <person name="Vandecasteele C."/>
            <person name="Vares D."/>
            <person name="Vear F."/>
            <person name="Vautrin S."/>
            <person name="Crespi M."/>
            <person name="Mangin B."/>
            <person name="Burke J.M."/>
            <person name="Salse J."/>
            <person name="Munos S."/>
            <person name="Vincourt P."/>
            <person name="Rieseberg L.H."/>
            <person name="Langlade N.B."/>
        </authorList>
    </citation>
    <scope>NUCLEOTIDE SEQUENCE [LARGE SCALE GENOMIC DNA]</scope>
    <source>
        <strain evidence="3">cv. SF193</strain>
    </source>
</reference>
<evidence type="ECO:0000313" key="3">
    <source>
        <dbReference type="Proteomes" id="UP000215914"/>
    </source>
</evidence>
<name>A0A251SA68_HELAN</name>
<dbReference type="Proteomes" id="UP000215914">
    <property type="component" value="Chromosome 15"/>
</dbReference>
<protein>
    <submittedName>
        <fullName evidence="2">Uncharacterized protein</fullName>
    </submittedName>
</protein>
<evidence type="ECO:0000313" key="2">
    <source>
        <dbReference type="EMBL" id="OTF95442.1"/>
    </source>
</evidence>
<accession>A0A251SA68</accession>
<gene>
    <name evidence="2" type="ORF">HannXRQ_Chr15g0483171</name>
</gene>